<dbReference type="CDD" id="cd01658">
    <property type="entry name" value="Ribosomal_L30"/>
    <property type="match status" value="1"/>
</dbReference>
<protein>
    <recommendedName>
        <fullName evidence="5">Large ribosomal subunit protein uL30</fullName>
    </recommendedName>
</protein>
<dbReference type="PANTHER" id="PTHR15892">
    <property type="entry name" value="MITOCHONDRIAL RIBOSOMAL PROTEIN L30"/>
    <property type="match status" value="1"/>
</dbReference>
<dbReference type="GO" id="GO:0022625">
    <property type="term" value="C:cytosolic large ribosomal subunit"/>
    <property type="evidence" value="ECO:0007669"/>
    <property type="project" value="TreeGrafter"/>
</dbReference>
<dbReference type="HAMAP" id="MF_01371_B">
    <property type="entry name" value="Ribosomal_uL30_B"/>
    <property type="match status" value="1"/>
</dbReference>
<dbReference type="Pfam" id="PF00327">
    <property type="entry name" value="Ribosomal_L30"/>
    <property type="match status" value="1"/>
</dbReference>
<dbReference type="RefSeq" id="WP_231725843.1">
    <property type="nucleotide sequence ID" value="NZ_CAUPGC010000003.1"/>
</dbReference>
<comment type="subunit">
    <text evidence="2 5">Part of the 50S ribosomal subunit.</text>
</comment>
<dbReference type="AlphaFoldDB" id="A0AAJ1BDR6"/>
<dbReference type="PANTHER" id="PTHR15892:SF2">
    <property type="entry name" value="LARGE RIBOSOMAL SUBUNIT PROTEIN UL30M"/>
    <property type="match status" value="1"/>
</dbReference>
<dbReference type="PIRSF" id="PIRSF002211">
    <property type="entry name" value="Ribosomal_L30_bac-type"/>
    <property type="match status" value="1"/>
</dbReference>
<evidence type="ECO:0000256" key="2">
    <source>
        <dbReference type="ARBA" id="ARBA00011838"/>
    </source>
</evidence>
<sequence length="61" mass="7001">MMSKLKITQVKGLVNTNQNQRRVMQSLGLRKIHQSVEHQDNPAIRGQIRKVSHLVQVEEIG</sequence>
<dbReference type="GO" id="GO:0006412">
    <property type="term" value="P:translation"/>
    <property type="evidence" value="ECO:0007669"/>
    <property type="project" value="UniProtKB-UniRule"/>
</dbReference>
<accession>A0AAJ1BDR6</accession>
<evidence type="ECO:0000313" key="6">
    <source>
        <dbReference type="EMBL" id="MCG4618077.1"/>
    </source>
</evidence>
<dbReference type="Gene3D" id="3.30.1390.20">
    <property type="entry name" value="Ribosomal protein L30, ferredoxin-like fold domain"/>
    <property type="match status" value="1"/>
</dbReference>
<comment type="similarity">
    <text evidence="1 5">Belongs to the universal ribosomal protein uL30 family.</text>
</comment>
<evidence type="ECO:0000256" key="5">
    <source>
        <dbReference type="HAMAP-Rule" id="MF_01371"/>
    </source>
</evidence>
<gene>
    <name evidence="5 6" type="primary">rpmD</name>
    <name evidence="6" type="ORF">L0M99_06175</name>
</gene>
<evidence type="ECO:0000256" key="3">
    <source>
        <dbReference type="ARBA" id="ARBA00022980"/>
    </source>
</evidence>
<dbReference type="Proteomes" id="UP001200537">
    <property type="component" value="Unassembled WGS sequence"/>
</dbReference>
<keyword evidence="4 5" id="KW-0687">Ribonucleoprotein</keyword>
<dbReference type="SUPFAM" id="SSF55129">
    <property type="entry name" value="Ribosomal protein L30p/L7e"/>
    <property type="match status" value="1"/>
</dbReference>
<organism evidence="6 7">
    <name type="scientific">Varibaculum cambriense</name>
    <dbReference type="NCBI Taxonomy" id="184870"/>
    <lineage>
        <taxon>Bacteria</taxon>
        <taxon>Bacillati</taxon>
        <taxon>Actinomycetota</taxon>
        <taxon>Actinomycetes</taxon>
        <taxon>Actinomycetales</taxon>
        <taxon>Actinomycetaceae</taxon>
        <taxon>Varibaculum</taxon>
    </lineage>
</organism>
<dbReference type="EMBL" id="JAKNHJ010000010">
    <property type="protein sequence ID" value="MCG4618077.1"/>
    <property type="molecule type" value="Genomic_DNA"/>
</dbReference>
<dbReference type="InterPro" id="IPR005996">
    <property type="entry name" value="Ribosomal_uL30_bac-type"/>
</dbReference>
<dbReference type="FunFam" id="3.30.1390.20:FF:000001">
    <property type="entry name" value="50S ribosomal protein L30"/>
    <property type="match status" value="1"/>
</dbReference>
<comment type="caution">
    <text evidence="6">The sequence shown here is derived from an EMBL/GenBank/DDBJ whole genome shotgun (WGS) entry which is preliminary data.</text>
</comment>
<dbReference type="NCBIfam" id="TIGR01308">
    <property type="entry name" value="rpmD_bact"/>
    <property type="match status" value="1"/>
</dbReference>
<evidence type="ECO:0000256" key="4">
    <source>
        <dbReference type="ARBA" id="ARBA00023274"/>
    </source>
</evidence>
<dbReference type="GeneID" id="78352471"/>
<keyword evidence="3 5" id="KW-0689">Ribosomal protein</keyword>
<evidence type="ECO:0000256" key="1">
    <source>
        <dbReference type="ARBA" id="ARBA00007594"/>
    </source>
</evidence>
<dbReference type="GO" id="GO:0003735">
    <property type="term" value="F:structural constituent of ribosome"/>
    <property type="evidence" value="ECO:0007669"/>
    <property type="project" value="InterPro"/>
</dbReference>
<proteinExistence type="inferred from homology"/>
<reference evidence="6" key="1">
    <citation type="submission" date="2022-01" db="EMBL/GenBank/DDBJ databases">
        <title>Collection of gut derived symbiotic bacterial strains cultured from healthy donors.</title>
        <authorList>
            <person name="Lin H."/>
            <person name="Kohout C."/>
            <person name="Waligurski E."/>
            <person name="Pamer E.G."/>
        </authorList>
    </citation>
    <scope>NUCLEOTIDE SEQUENCE</scope>
    <source>
        <strain evidence="6">DFI.7.46</strain>
    </source>
</reference>
<name>A0AAJ1BDR6_9ACTO</name>
<dbReference type="InterPro" id="IPR016082">
    <property type="entry name" value="Ribosomal_uL30_ferredoxin-like"/>
</dbReference>
<evidence type="ECO:0000313" key="7">
    <source>
        <dbReference type="Proteomes" id="UP001200537"/>
    </source>
</evidence>
<dbReference type="InterPro" id="IPR036919">
    <property type="entry name" value="Ribo_uL30_ferredoxin-like_sf"/>
</dbReference>